<reference evidence="1 2" key="1">
    <citation type="submission" date="2015-04" db="EMBL/GenBank/DDBJ databases">
        <authorList>
            <consortium name="Pathogen Informatics"/>
        </authorList>
    </citation>
    <scope>NUCLEOTIDE SEQUENCE [LARGE SCALE GENOMIC DNA]</scope>
    <source>
        <strain evidence="1 2">SGS1</strain>
    </source>
</reference>
<keyword evidence="2" id="KW-1185">Reference proteome</keyword>
<evidence type="ECO:0000313" key="1">
    <source>
        <dbReference type="EMBL" id="CRH00396.1"/>
    </source>
</evidence>
<evidence type="ECO:0000313" key="2">
    <source>
        <dbReference type="Proteomes" id="UP000220158"/>
    </source>
</evidence>
<accession>A0A1J1H6K1</accession>
<proteinExistence type="predicted"/>
<dbReference type="EMBL" id="LN835305">
    <property type="protein sequence ID" value="CRH00396.1"/>
    <property type="molecule type" value="Genomic_DNA"/>
</dbReference>
<name>A0A1J1H6K1_PLARL</name>
<dbReference type="OrthoDB" id="386616at2759"/>
<dbReference type="OMA" id="YWKYDKV"/>
<organism evidence="1 2">
    <name type="scientific">Plasmodium relictum</name>
    <dbReference type="NCBI Taxonomy" id="85471"/>
    <lineage>
        <taxon>Eukaryota</taxon>
        <taxon>Sar</taxon>
        <taxon>Alveolata</taxon>
        <taxon>Apicomplexa</taxon>
        <taxon>Aconoidasida</taxon>
        <taxon>Haemosporida</taxon>
        <taxon>Plasmodiidae</taxon>
        <taxon>Plasmodium</taxon>
        <taxon>Plasmodium (Haemamoeba)</taxon>
    </lineage>
</organism>
<dbReference type="Proteomes" id="UP000220158">
    <property type="component" value="Chromosome 10"/>
</dbReference>
<sequence length="282" mass="33253">MDEKFCKNEVSVSHLDNNMKHHDSQEKGINHNDENKNDFKNYCPFIFPEDRNISAIDDILSAKESIIEFKNIIFRNLEIDKIDYDINKIEYKKSLLNNEEFKNKKWYLNFQPLNNISIEQYWKYEKVTLKDILSSNINLTNNIELKKNKKYLKHIAKCILKGKPHESIIKNCYKFSANYLNNSDKHSKNSFNNINSSFLSLNSRTIKNSQNLLNWKLKYSKHLSNFQNSKSEETENSSAINSINMVNKKCNIHYSQGNSDIVSNKHKKVLKDNKKKSKKRNS</sequence>
<protein>
    <submittedName>
        <fullName evidence="1">Uncharacterized protein</fullName>
    </submittedName>
</protein>
<dbReference type="VEuPathDB" id="PlasmoDB:PRELSG_1005000"/>
<dbReference type="AlphaFoldDB" id="A0A1J1H6K1"/>
<dbReference type="GeneID" id="39736516"/>
<dbReference type="RefSeq" id="XP_028533399.1">
    <property type="nucleotide sequence ID" value="XM_028676962.1"/>
</dbReference>
<gene>
    <name evidence="1" type="ORF">PRELSG_1005000</name>
</gene>
<dbReference type="KEGG" id="prel:PRELSG_1005000"/>